<keyword evidence="4 11" id="KW-0963">Cytoplasm</keyword>
<dbReference type="CDD" id="cd04254">
    <property type="entry name" value="AAK_UMPK-PyrH-Ec"/>
    <property type="match status" value="1"/>
</dbReference>
<feature type="binding site" evidence="11">
    <location>
        <position position="172"/>
    </location>
    <ligand>
        <name>ATP</name>
        <dbReference type="ChEBI" id="CHEBI:30616"/>
    </ligand>
</feature>
<feature type="binding site" evidence="11">
    <location>
        <position position="65"/>
    </location>
    <ligand>
        <name>ATP</name>
        <dbReference type="ChEBI" id="CHEBI:30616"/>
    </ligand>
</feature>
<evidence type="ECO:0000256" key="3">
    <source>
        <dbReference type="ARBA" id="ARBA00007614"/>
    </source>
</evidence>
<feature type="domain" description="Aspartate/glutamate/uridylate kinase" evidence="12">
    <location>
        <begin position="17"/>
        <end position="226"/>
    </location>
</feature>
<evidence type="ECO:0000256" key="7">
    <source>
        <dbReference type="ARBA" id="ARBA00022777"/>
    </source>
</evidence>
<evidence type="ECO:0000256" key="8">
    <source>
        <dbReference type="ARBA" id="ARBA00022840"/>
    </source>
</evidence>
<dbReference type="PIRSF" id="PIRSF005650">
    <property type="entry name" value="Uridylate_kin"/>
    <property type="match status" value="1"/>
</dbReference>
<evidence type="ECO:0000256" key="10">
    <source>
        <dbReference type="ARBA" id="ARBA00047767"/>
    </source>
</evidence>
<comment type="catalytic activity">
    <reaction evidence="10 11">
        <text>UMP + ATP = UDP + ADP</text>
        <dbReference type="Rhea" id="RHEA:24400"/>
        <dbReference type="ChEBI" id="CHEBI:30616"/>
        <dbReference type="ChEBI" id="CHEBI:57865"/>
        <dbReference type="ChEBI" id="CHEBI:58223"/>
        <dbReference type="ChEBI" id="CHEBI:456216"/>
        <dbReference type="EC" id="2.7.4.22"/>
    </reaction>
</comment>
<protein>
    <recommendedName>
        <fullName evidence="11">Uridylate kinase</fullName>
        <shortName evidence="11">UK</shortName>
        <ecNumber evidence="11">2.7.4.22</ecNumber>
    </recommendedName>
    <alternativeName>
        <fullName evidence="11">Uridine monophosphate kinase</fullName>
        <shortName evidence="11">UMP kinase</shortName>
        <shortName evidence="11">UMPK</shortName>
    </alternativeName>
</protein>
<gene>
    <name evidence="11 13" type="primary">pyrH</name>
    <name evidence="13" type="ORF">Pla163_18250</name>
</gene>
<evidence type="ECO:0000256" key="11">
    <source>
        <dbReference type="HAMAP-Rule" id="MF_01220"/>
    </source>
</evidence>
<dbReference type="InterPro" id="IPR036393">
    <property type="entry name" value="AceGlu_kinase-like_sf"/>
</dbReference>
<name>A0A518CZS9_9BACT</name>
<sequence length="249" mass="26238">MATPSFGFMSPPMPYQRVLLKLSGESLGDPVTGHGIDPDSVNRVAVEVAEVARTGVQVAIVTGGGNILRGAQFSQLGAARASADYMGMLGTVINGIALTEAIEQAGAAARLMTALEIKQVAEPFVRRRALRHLEKGRVVVLAAGTGNPFFTTDTAASLRATELGCDVLLKATKVDGVYSSDPATDPDAVRYERLTYMEVLSQGLRVMDGTAITLSMESKLPVVVFDMFTPGNIGRVIGGEPLGTRIDAE</sequence>
<comment type="subcellular location">
    <subcellularLocation>
        <location evidence="1 11">Cytoplasm</location>
    </subcellularLocation>
</comment>
<dbReference type="SUPFAM" id="SSF53633">
    <property type="entry name" value="Carbamate kinase-like"/>
    <property type="match status" value="1"/>
</dbReference>
<keyword evidence="9 11" id="KW-0665">Pyrimidine biosynthesis</keyword>
<dbReference type="GO" id="GO:0005524">
    <property type="term" value="F:ATP binding"/>
    <property type="evidence" value="ECO:0007669"/>
    <property type="project" value="UniProtKB-KW"/>
</dbReference>
<evidence type="ECO:0000256" key="4">
    <source>
        <dbReference type="ARBA" id="ARBA00022490"/>
    </source>
</evidence>
<dbReference type="GO" id="GO:0006225">
    <property type="term" value="P:UDP biosynthetic process"/>
    <property type="evidence" value="ECO:0007669"/>
    <property type="project" value="TreeGrafter"/>
</dbReference>
<dbReference type="InterPro" id="IPR015963">
    <property type="entry name" value="Uridylate_kinase_bac"/>
</dbReference>
<organism evidence="13 14">
    <name type="scientific">Rohdeia mirabilis</name>
    <dbReference type="NCBI Taxonomy" id="2528008"/>
    <lineage>
        <taxon>Bacteria</taxon>
        <taxon>Pseudomonadati</taxon>
        <taxon>Planctomycetota</taxon>
        <taxon>Planctomycetia</taxon>
        <taxon>Planctomycetia incertae sedis</taxon>
        <taxon>Rohdeia</taxon>
    </lineage>
</organism>
<evidence type="ECO:0000313" key="13">
    <source>
        <dbReference type="EMBL" id="QDU84713.1"/>
    </source>
</evidence>
<dbReference type="Pfam" id="PF00696">
    <property type="entry name" value="AA_kinase"/>
    <property type="match status" value="1"/>
</dbReference>
<evidence type="ECO:0000256" key="5">
    <source>
        <dbReference type="ARBA" id="ARBA00022679"/>
    </source>
</evidence>
<dbReference type="PANTHER" id="PTHR42833:SF4">
    <property type="entry name" value="URIDYLATE KINASE PUMPKIN, CHLOROPLASTIC"/>
    <property type="match status" value="1"/>
</dbReference>
<comment type="caution">
    <text evidence="11">Lacks conserved residue(s) required for the propagation of feature annotation.</text>
</comment>
<evidence type="ECO:0000313" key="14">
    <source>
        <dbReference type="Proteomes" id="UP000319342"/>
    </source>
</evidence>
<dbReference type="HAMAP" id="MF_01220_B">
    <property type="entry name" value="PyrH_B"/>
    <property type="match status" value="1"/>
</dbReference>
<dbReference type="GO" id="GO:0005737">
    <property type="term" value="C:cytoplasm"/>
    <property type="evidence" value="ECO:0007669"/>
    <property type="project" value="UniProtKB-SubCell"/>
</dbReference>
<comment type="pathway">
    <text evidence="2 11">Pyrimidine metabolism; CTP biosynthesis via de novo pathway; UDP from UMP (UMPK route): step 1/1.</text>
</comment>
<dbReference type="InterPro" id="IPR001048">
    <property type="entry name" value="Asp/Glu/Uridylate_kinase"/>
</dbReference>
<keyword evidence="6 11" id="KW-0547">Nucleotide-binding</keyword>
<evidence type="ECO:0000256" key="9">
    <source>
        <dbReference type="ARBA" id="ARBA00022975"/>
    </source>
</evidence>
<keyword evidence="8 11" id="KW-0067">ATP-binding</keyword>
<evidence type="ECO:0000256" key="6">
    <source>
        <dbReference type="ARBA" id="ARBA00022741"/>
    </source>
</evidence>
<dbReference type="AlphaFoldDB" id="A0A518CZS9"/>
<dbReference type="Proteomes" id="UP000319342">
    <property type="component" value="Chromosome"/>
</dbReference>
<keyword evidence="7 11" id="KW-0418">Kinase</keyword>
<dbReference type="FunFam" id="3.40.1160.10:FF:000001">
    <property type="entry name" value="Uridylate kinase"/>
    <property type="match status" value="1"/>
</dbReference>
<dbReference type="InterPro" id="IPR011817">
    <property type="entry name" value="Uridylate_kinase"/>
</dbReference>
<dbReference type="GO" id="GO:0033862">
    <property type="term" value="F:UMP kinase activity"/>
    <property type="evidence" value="ECO:0007669"/>
    <property type="project" value="UniProtKB-EC"/>
</dbReference>
<feature type="binding site" evidence="11">
    <location>
        <begin position="21"/>
        <end position="24"/>
    </location>
    <ligand>
        <name>ATP</name>
        <dbReference type="ChEBI" id="CHEBI:30616"/>
    </ligand>
</feature>
<dbReference type="EC" id="2.7.4.22" evidence="11"/>
<dbReference type="EMBL" id="CP036290">
    <property type="protein sequence ID" value="QDU84713.1"/>
    <property type="molecule type" value="Genomic_DNA"/>
</dbReference>
<dbReference type="PANTHER" id="PTHR42833">
    <property type="entry name" value="URIDYLATE KINASE"/>
    <property type="match status" value="1"/>
</dbReference>
<dbReference type="Gene3D" id="3.40.1160.10">
    <property type="entry name" value="Acetylglutamate kinase-like"/>
    <property type="match status" value="1"/>
</dbReference>
<comment type="subunit">
    <text evidence="11">Homohexamer.</text>
</comment>
<feature type="binding site" evidence="11">
    <location>
        <position position="84"/>
    </location>
    <ligand>
        <name>UMP</name>
        <dbReference type="ChEBI" id="CHEBI:57865"/>
    </ligand>
</feature>
<keyword evidence="14" id="KW-1185">Reference proteome</keyword>
<comment type="activity regulation">
    <text evidence="11">Inhibited by UTP.</text>
</comment>
<dbReference type="GO" id="GO:0044210">
    <property type="term" value="P:'de novo' CTP biosynthetic process"/>
    <property type="evidence" value="ECO:0007669"/>
    <property type="project" value="UniProtKB-UniRule"/>
</dbReference>
<evidence type="ECO:0000259" key="12">
    <source>
        <dbReference type="Pfam" id="PF00696"/>
    </source>
</evidence>
<feature type="binding site" evidence="11">
    <location>
        <begin position="145"/>
        <end position="152"/>
    </location>
    <ligand>
        <name>UMP</name>
        <dbReference type="ChEBI" id="CHEBI:57865"/>
    </ligand>
</feature>
<reference evidence="13 14" key="1">
    <citation type="submission" date="2019-02" db="EMBL/GenBank/DDBJ databases">
        <title>Deep-cultivation of Planctomycetes and their phenomic and genomic characterization uncovers novel biology.</title>
        <authorList>
            <person name="Wiegand S."/>
            <person name="Jogler M."/>
            <person name="Boedeker C."/>
            <person name="Pinto D."/>
            <person name="Vollmers J."/>
            <person name="Rivas-Marin E."/>
            <person name="Kohn T."/>
            <person name="Peeters S.H."/>
            <person name="Heuer A."/>
            <person name="Rast P."/>
            <person name="Oberbeckmann S."/>
            <person name="Bunk B."/>
            <person name="Jeske O."/>
            <person name="Meyerdierks A."/>
            <person name="Storesund J.E."/>
            <person name="Kallscheuer N."/>
            <person name="Luecker S."/>
            <person name="Lage O.M."/>
            <person name="Pohl T."/>
            <person name="Merkel B.J."/>
            <person name="Hornburger P."/>
            <person name="Mueller R.-W."/>
            <person name="Bruemmer F."/>
            <person name="Labrenz M."/>
            <person name="Spormann A.M."/>
            <person name="Op den Camp H."/>
            <person name="Overmann J."/>
            <person name="Amann R."/>
            <person name="Jetten M.S.M."/>
            <person name="Mascher T."/>
            <person name="Medema M.H."/>
            <person name="Devos D.P."/>
            <person name="Kaster A.-K."/>
            <person name="Ovreas L."/>
            <person name="Rohde M."/>
            <person name="Galperin M.Y."/>
            <person name="Jogler C."/>
        </authorList>
    </citation>
    <scope>NUCLEOTIDE SEQUENCE [LARGE SCALE GENOMIC DNA]</scope>
    <source>
        <strain evidence="13 14">Pla163</strain>
    </source>
</reference>
<evidence type="ECO:0000256" key="2">
    <source>
        <dbReference type="ARBA" id="ARBA00004791"/>
    </source>
</evidence>
<comment type="similarity">
    <text evidence="3 11">Belongs to the UMP kinase family.</text>
</comment>
<evidence type="ECO:0000256" key="1">
    <source>
        <dbReference type="ARBA" id="ARBA00004496"/>
    </source>
</evidence>
<proteinExistence type="inferred from homology"/>
<feature type="binding site" evidence="11">
    <location>
        <position position="178"/>
    </location>
    <ligand>
        <name>ATP</name>
        <dbReference type="ChEBI" id="CHEBI:30616"/>
    </ligand>
</feature>
<feature type="binding site" evidence="11">
    <location>
        <position position="69"/>
    </location>
    <ligand>
        <name>ATP</name>
        <dbReference type="ChEBI" id="CHEBI:30616"/>
    </ligand>
</feature>
<keyword evidence="5 11" id="KW-0808">Transferase</keyword>
<feature type="binding site" evidence="11">
    <location>
        <position position="181"/>
    </location>
    <ligand>
        <name>ATP</name>
        <dbReference type="ChEBI" id="CHEBI:30616"/>
    </ligand>
</feature>
<dbReference type="NCBIfam" id="TIGR02075">
    <property type="entry name" value="pyrH_bact"/>
    <property type="match status" value="1"/>
</dbReference>
<feature type="binding site" evidence="11">
    <location>
        <position position="64"/>
    </location>
    <ligand>
        <name>UMP</name>
        <dbReference type="ChEBI" id="CHEBI:57865"/>
    </ligand>
</feature>
<accession>A0A518CZS9</accession>
<comment type="function">
    <text evidence="11">Catalyzes the reversible phosphorylation of UMP to UDP.</text>
</comment>
<dbReference type="UniPathway" id="UPA00159">
    <property type="reaction ID" value="UER00275"/>
</dbReference>